<keyword evidence="3 6" id="KW-1133">Transmembrane helix</keyword>
<evidence type="ECO:0000256" key="3">
    <source>
        <dbReference type="ARBA" id="ARBA00022989"/>
    </source>
</evidence>
<evidence type="ECO:0000256" key="5">
    <source>
        <dbReference type="SAM" id="MobiDB-lite"/>
    </source>
</evidence>
<feature type="transmembrane region" description="Helical" evidence="6">
    <location>
        <begin position="91"/>
        <end position="112"/>
    </location>
</feature>
<evidence type="ECO:0000313" key="8">
    <source>
        <dbReference type="EMBL" id="KAF6230661.1"/>
    </source>
</evidence>
<dbReference type="InterPro" id="IPR020846">
    <property type="entry name" value="MFS_dom"/>
</dbReference>
<feature type="transmembrane region" description="Helical" evidence="6">
    <location>
        <begin position="57"/>
        <end position="79"/>
    </location>
</feature>
<dbReference type="PANTHER" id="PTHR23502:SF60">
    <property type="entry name" value="MAJOR FACILITATOR SUPERFAMILY (MFS) PROFILE DOMAIN-CONTAINING PROTEIN-RELATED"/>
    <property type="match status" value="1"/>
</dbReference>
<dbReference type="PANTHER" id="PTHR23502">
    <property type="entry name" value="MAJOR FACILITATOR SUPERFAMILY"/>
    <property type="match status" value="1"/>
</dbReference>
<feature type="transmembrane region" description="Helical" evidence="6">
    <location>
        <begin position="118"/>
        <end position="137"/>
    </location>
</feature>
<dbReference type="Proteomes" id="UP000578531">
    <property type="component" value="Unassembled WGS sequence"/>
</dbReference>
<protein>
    <recommendedName>
        <fullName evidence="7">Major facilitator superfamily (MFS) profile domain-containing protein</fullName>
    </recommendedName>
</protein>
<feature type="transmembrane region" description="Helical" evidence="6">
    <location>
        <begin position="321"/>
        <end position="339"/>
    </location>
</feature>
<organism evidence="8 9">
    <name type="scientific">Letharia columbiana</name>
    <dbReference type="NCBI Taxonomy" id="112416"/>
    <lineage>
        <taxon>Eukaryota</taxon>
        <taxon>Fungi</taxon>
        <taxon>Dikarya</taxon>
        <taxon>Ascomycota</taxon>
        <taxon>Pezizomycotina</taxon>
        <taxon>Lecanoromycetes</taxon>
        <taxon>OSLEUM clade</taxon>
        <taxon>Lecanoromycetidae</taxon>
        <taxon>Lecanorales</taxon>
        <taxon>Lecanorineae</taxon>
        <taxon>Parmeliaceae</taxon>
        <taxon>Letharia</taxon>
    </lineage>
</organism>
<feature type="transmembrane region" description="Helical" evidence="6">
    <location>
        <begin position="288"/>
        <end position="314"/>
    </location>
</feature>
<dbReference type="Gene3D" id="1.20.1250.20">
    <property type="entry name" value="MFS general substrate transporter like domains"/>
    <property type="match status" value="1"/>
</dbReference>
<name>A0A8H6FLC1_9LECA</name>
<feature type="region of interest" description="Disordered" evidence="5">
    <location>
        <begin position="1"/>
        <end position="44"/>
    </location>
</feature>
<dbReference type="GO" id="GO:0016020">
    <property type="term" value="C:membrane"/>
    <property type="evidence" value="ECO:0007669"/>
    <property type="project" value="UniProtKB-SubCell"/>
</dbReference>
<feature type="compositionally biased region" description="Basic and acidic residues" evidence="5">
    <location>
        <begin position="23"/>
        <end position="38"/>
    </location>
</feature>
<reference evidence="8 9" key="1">
    <citation type="journal article" date="2020" name="Genomics">
        <title>Complete, high-quality genomes from long-read metagenomic sequencing of two wolf lichen thalli reveals enigmatic genome architecture.</title>
        <authorList>
            <person name="McKenzie S.K."/>
            <person name="Walston R.F."/>
            <person name="Allen J.L."/>
        </authorList>
    </citation>
    <scope>NUCLEOTIDE SEQUENCE [LARGE SCALE GENOMIC DNA]</scope>
    <source>
        <strain evidence="8">WasteWater2</strain>
    </source>
</reference>
<gene>
    <name evidence="8" type="ORF">HO173_011198</name>
</gene>
<dbReference type="EMBL" id="JACCJC010000066">
    <property type="protein sequence ID" value="KAF6230661.1"/>
    <property type="molecule type" value="Genomic_DNA"/>
</dbReference>
<evidence type="ECO:0000259" key="7">
    <source>
        <dbReference type="PROSITE" id="PS50850"/>
    </source>
</evidence>
<sequence>MGDSQIVEAEAGLGPNQDPVDGTLRDDLERPVLPEKSESSSTPPISNLASVDVTWDVTVVVSAYTLISSISTSIVAPALSSIGPALHIQSAFISSLCLSVFILAYAFGPFLIGPLSEVYGRVLVLQLANLFYLVFNTGCGFAHNTTQMVVFRFLAGLGGSAPFTIGSGILADCWVAEERGKSTAIYTLAPLLGPVLGPVMGGFITERTSWRWLFWVISIADGAVQVLGFLFLRETFAPTILARKAQKLREASGSQARHTKWELSGRTFSKILKLALVRPFVLLGTQPIIQVIALYLGYLYGVVYLVLTTLPILWTERYHESIGIAGLNYISLGIGYLIGTQSTARINDTIYKILKKRSGKEVGRPESRLPLLVPGAILVPPHALIQLFFDPNVPYIVYFGSTPPNLAQLQSVASATSPEVFTMSHQGQPSNLWRPQQFYTGKIGALPEDAPGSTASDWKKEAHANGKAETLLASSIAEKAVKDSHEEPAAAHQTQALMAEVTTQAQRSSIPGTPQVVLTNPHTSQAPAPTATTPLVPVSAPVSAASAIASKDDSKTPRVVTFEIPASSAAPNKDDSKTPRFVTLEIPASLASHPPTTVPANDVTVFALEG</sequence>
<feature type="transmembrane region" description="Helical" evidence="6">
    <location>
        <begin position="212"/>
        <end position="232"/>
    </location>
</feature>
<comment type="subcellular location">
    <subcellularLocation>
        <location evidence="1">Membrane</location>
        <topology evidence="1">Multi-pass membrane protein</topology>
    </subcellularLocation>
</comment>
<keyword evidence="9" id="KW-1185">Reference proteome</keyword>
<feature type="domain" description="Major facilitator superfamily (MFS) profile" evidence="7">
    <location>
        <begin position="57"/>
        <end position="610"/>
    </location>
</feature>
<evidence type="ECO:0000256" key="2">
    <source>
        <dbReference type="ARBA" id="ARBA00022692"/>
    </source>
</evidence>
<dbReference type="InterPro" id="IPR011701">
    <property type="entry name" value="MFS"/>
</dbReference>
<proteinExistence type="predicted"/>
<accession>A0A8H6FLC1</accession>
<evidence type="ECO:0000256" key="4">
    <source>
        <dbReference type="ARBA" id="ARBA00023136"/>
    </source>
</evidence>
<evidence type="ECO:0000256" key="6">
    <source>
        <dbReference type="SAM" id="Phobius"/>
    </source>
</evidence>
<keyword evidence="2 6" id="KW-0812">Transmembrane</keyword>
<keyword evidence="4 6" id="KW-0472">Membrane</keyword>
<dbReference type="PROSITE" id="PS50850">
    <property type="entry name" value="MFS"/>
    <property type="match status" value="1"/>
</dbReference>
<evidence type="ECO:0000313" key="9">
    <source>
        <dbReference type="Proteomes" id="UP000578531"/>
    </source>
</evidence>
<dbReference type="GeneID" id="59292842"/>
<dbReference type="InterPro" id="IPR036259">
    <property type="entry name" value="MFS_trans_sf"/>
</dbReference>
<dbReference type="OrthoDB" id="6770063at2759"/>
<feature type="transmembrane region" description="Helical" evidence="6">
    <location>
        <begin position="149"/>
        <end position="171"/>
    </location>
</feature>
<dbReference type="GO" id="GO:0022857">
    <property type="term" value="F:transmembrane transporter activity"/>
    <property type="evidence" value="ECO:0007669"/>
    <property type="project" value="InterPro"/>
</dbReference>
<feature type="transmembrane region" description="Helical" evidence="6">
    <location>
        <begin position="183"/>
        <end position="205"/>
    </location>
</feature>
<comment type="caution">
    <text evidence="8">The sequence shown here is derived from an EMBL/GenBank/DDBJ whole genome shotgun (WGS) entry which is preliminary data.</text>
</comment>
<evidence type="ECO:0000256" key="1">
    <source>
        <dbReference type="ARBA" id="ARBA00004141"/>
    </source>
</evidence>
<dbReference type="RefSeq" id="XP_037160129.1">
    <property type="nucleotide sequence ID" value="XM_037313080.1"/>
</dbReference>
<dbReference type="SUPFAM" id="SSF103473">
    <property type="entry name" value="MFS general substrate transporter"/>
    <property type="match status" value="1"/>
</dbReference>
<dbReference type="Pfam" id="PF07690">
    <property type="entry name" value="MFS_1"/>
    <property type="match status" value="1"/>
</dbReference>
<dbReference type="AlphaFoldDB" id="A0A8H6FLC1"/>